<name>A0AA86QRU4_9EUKA</name>
<evidence type="ECO:0000313" key="2">
    <source>
        <dbReference type="EMBL" id="CAL6080081.1"/>
    </source>
</evidence>
<reference evidence="1" key="1">
    <citation type="submission" date="2023-06" db="EMBL/GenBank/DDBJ databases">
        <authorList>
            <person name="Kurt Z."/>
        </authorList>
    </citation>
    <scope>NUCLEOTIDE SEQUENCE</scope>
</reference>
<gene>
    <name evidence="1" type="ORF">HINF_LOCUS45714</name>
    <name evidence="2" type="ORF">HINF_LOCUS59696</name>
</gene>
<dbReference type="EMBL" id="CAXDID020000344">
    <property type="protein sequence ID" value="CAL6080081.1"/>
    <property type="molecule type" value="Genomic_DNA"/>
</dbReference>
<dbReference type="EMBL" id="CATOUU010000901">
    <property type="protein sequence ID" value="CAI9958069.1"/>
    <property type="molecule type" value="Genomic_DNA"/>
</dbReference>
<dbReference type="AlphaFoldDB" id="A0AA86QRU4"/>
<reference evidence="2 3" key="2">
    <citation type="submission" date="2024-07" db="EMBL/GenBank/DDBJ databases">
        <authorList>
            <person name="Akdeniz Z."/>
        </authorList>
    </citation>
    <scope>NUCLEOTIDE SEQUENCE [LARGE SCALE GENOMIC DNA]</scope>
</reference>
<accession>A0AA86QRU4</accession>
<comment type="caution">
    <text evidence="1">The sequence shown here is derived from an EMBL/GenBank/DDBJ whole genome shotgun (WGS) entry which is preliminary data.</text>
</comment>
<dbReference type="Proteomes" id="UP001642409">
    <property type="component" value="Unassembled WGS sequence"/>
</dbReference>
<sequence length="672" mass="80744">MSQIDNIELSLHIFEIQNFTFTFNSNFNFETRYTERLNTQITSYYDLGYNFTLQQQDPIYKYDRLKQDMSTYDKINFNFQCDLVSKDPSHTVSHYNYKQCSDSIRNHKMLFTNGPFDYVCSIVSDESGFYLEVLNIEAEEIQCYQARFHQSNKNRTTLFAILWALQIVDPTSSVIFQLQNKIVLNYFNGPTISKTSLQNYDILQFIIQYNQVCLKFVQLIVIEERWSNRLLINEDNRYEKYFDIFNETNTKPFLSKCNDTYKIETHIEVKFNIGLNSLNNANQMTMIQYEVCKFNISQYIHKIRFTQSQPNYTCKIVSNNQGFYLEILNNQTAKIKCFKRCYYNSNMNRSTMFGVIFSLQFIQNNYNVLFILDNYQVYSELFRQLEKNQYYSNPDLLIQFLQYSKKFYLNFMFQKQFEQRFTERLVQETIKYYDIGYFNIDQIVSEQQLADYDMSNDKINFNFQCDLVSKDPSHTVSHYNYKQCSDSIRNHKMLFTNGPFDYVCSIVSDESGFYLEVLNIEAEEIQCYQARFHQSNKNRTTLFAILWALQIVDPTSSVIFRQTNRIIHDLMIEITLKKIPKANNYQIQDYDILMLIIKYTQVRFYFNCIDGFQKPYQQRFNQRINININNEQSQYFDLGYNSKLNTPRFFKIIFLQYHKITKTKTKIIKYCY</sequence>
<organism evidence="1">
    <name type="scientific">Hexamita inflata</name>
    <dbReference type="NCBI Taxonomy" id="28002"/>
    <lineage>
        <taxon>Eukaryota</taxon>
        <taxon>Metamonada</taxon>
        <taxon>Diplomonadida</taxon>
        <taxon>Hexamitidae</taxon>
        <taxon>Hexamitinae</taxon>
        <taxon>Hexamita</taxon>
    </lineage>
</organism>
<evidence type="ECO:0000313" key="3">
    <source>
        <dbReference type="Proteomes" id="UP001642409"/>
    </source>
</evidence>
<keyword evidence="3" id="KW-1185">Reference proteome</keyword>
<evidence type="ECO:0000313" key="1">
    <source>
        <dbReference type="EMBL" id="CAI9958069.1"/>
    </source>
</evidence>
<proteinExistence type="predicted"/>
<protein>
    <submittedName>
        <fullName evidence="1">Uncharacterized protein</fullName>
    </submittedName>
</protein>